<sequence length="295" mass="33409">MNSSLWIVHKWYLMNCLNEMFHVALGTGTQLVNAGYAVYGIDYEGHGKSSGLQGFVPNFDELVIDCFEHFTSICGKVQIMNFIVYILLNALAIVCSLLILCLWHDGAVLVAPMCKITEEMKPSPIVIKILTLLTSVIPTWKIVPTEDIIDKAIKNPEWRKEIRNNPYCYKGMIRLKTGYELLKASLDIQDKLNEVELPFLIVHGDADSVTDPAVSQSLYESASSKDKTFKLYPGMWHALTSGEPQESINLVFSDIIEWLNARTESSSSRLEIEHKIAHDHQIKALHLRQLINYNL</sequence>
<dbReference type="AlphaFoldDB" id="A0AAQ3KNP4"/>
<feature type="domain" description="Serine aminopeptidase S33" evidence="2">
    <location>
        <begin position="27"/>
        <end position="243"/>
    </location>
</feature>
<organism evidence="3 4">
    <name type="scientific">Canna indica</name>
    <name type="common">Indian-shot</name>
    <dbReference type="NCBI Taxonomy" id="4628"/>
    <lineage>
        <taxon>Eukaryota</taxon>
        <taxon>Viridiplantae</taxon>
        <taxon>Streptophyta</taxon>
        <taxon>Embryophyta</taxon>
        <taxon>Tracheophyta</taxon>
        <taxon>Spermatophyta</taxon>
        <taxon>Magnoliopsida</taxon>
        <taxon>Liliopsida</taxon>
        <taxon>Zingiberales</taxon>
        <taxon>Cannaceae</taxon>
        <taxon>Canna</taxon>
    </lineage>
</organism>
<dbReference type="Gene3D" id="3.40.50.1820">
    <property type="entry name" value="alpha/beta hydrolase"/>
    <property type="match status" value="2"/>
</dbReference>
<feature type="transmembrane region" description="Helical" evidence="1">
    <location>
        <begin position="82"/>
        <end position="105"/>
    </location>
</feature>
<protein>
    <submittedName>
        <fullName evidence="3">Caffeoylshikimate esterase-like isoform X2</fullName>
    </submittedName>
</protein>
<dbReference type="InterPro" id="IPR029058">
    <property type="entry name" value="AB_hydrolase_fold"/>
</dbReference>
<dbReference type="SUPFAM" id="SSF53474">
    <property type="entry name" value="alpha/beta-Hydrolases"/>
    <property type="match status" value="1"/>
</dbReference>
<keyword evidence="1" id="KW-1133">Transmembrane helix</keyword>
<name>A0AAQ3KNP4_9LILI</name>
<dbReference type="Pfam" id="PF12146">
    <property type="entry name" value="Hydrolase_4"/>
    <property type="match status" value="1"/>
</dbReference>
<evidence type="ECO:0000256" key="1">
    <source>
        <dbReference type="SAM" id="Phobius"/>
    </source>
</evidence>
<gene>
    <name evidence="3" type="ORF">Cni_G18004</name>
</gene>
<evidence type="ECO:0000259" key="2">
    <source>
        <dbReference type="Pfam" id="PF12146"/>
    </source>
</evidence>
<keyword evidence="4" id="KW-1185">Reference proteome</keyword>
<keyword evidence="1" id="KW-0472">Membrane</keyword>
<dbReference type="InterPro" id="IPR022742">
    <property type="entry name" value="Hydrolase_4"/>
</dbReference>
<keyword evidence="1" id="KW-0812">Transmembrane</keyword>
<evidence type="ECO:0000313" key="3">
    <source>
        <dbReference type="EMBL" id="WOL09251.1"/>
    </source>
</evidence>
<evidence type="ECO:0000313" key="4">
    <source>
        <dbReference type="Proteomes" id="UP001327560"/>
    </source>
</evidence>
<dbReference type="Proteomes" id="UP001327560">
    <property type="component" value="Chromosome 5"/>
</dbReference>
<dbReference type="EMBL" id="CP136894">
    <property type="protein sequence ID" value="WOL09251.1"/>
    <property type="molecule type" value="Genomic_DNA"/>
</dbReference>
<dbReference type="PANTHER" id="PTHR11614">
    <property type="entry name" value="PHOSPHOLIPASE-RELATED"/>
    <property type="match status" value="1"/>
</dbReference>
<accession>A0AAQ3KNP4</accession>
<dbReference type="InterPro" id="IPR051044">
    <property type="entry name" value="MAG_DAG_Lipase"/>
</dbReference>
<proteinExistence type="predicted"/>
<reference evidence="3 4" key="1">
    <citation type="submission" date="2023-10" db="EMBL/GenBank/DDBJ databases">
        <title>Chromosome-scale genome assembly provides insights into flower coloration mechanisms of Canna indica.</title>
        <authorList>
            <person name="Li C."/>
        </authorList>
    </citation>
    <scope>NUCLEOTIDE SEQUENCE [LARGE SCALE GENOMIC DNA]</scope>
    <source>
        <tissue evidence="3">Flower</tissue>
    </source>
</reference>